<dbReference type="EMBL" id="UINC01087329">
    <property type="protein sequence ID" value="SVC36609.1"/>
    <property type="molecule type" value="Genomic_DNA"/>
</dbReference>
<gene>
    <name evidence="1" type="ORF">METZ01_LOCUS289463</name>
</gene>
<dbReference type="AlphaFoldDB" id="A0A382LIT9"/>
<feature type="non-terminal residue" evidence="1">
    <location>
        <position position="1"/>
    </location>
</feature>
<evidence type="ECO:0000313" key="1">
    <source>
        <dbReference type="EMBL" id="SVC36609.1"/>
    </source>
</evidence>
<sequence length="137" mass="15305">VATSTVDFTLNSDYDEILFVLSGFYPSANSRHLSWQVITSGEGGYDRPIQSAVSGHWLYAHDYSHGAMQYEHSYDSDISHAASASTQFQRFGISAHNSYRQHGNSSGTLTLYKPHDASFYKYFLSESVGYQAHLSAF</sequence>
<protein>
    <submittedName>
        <fullName evidence="1">Uncharacterized protein</fullName>
    </submittedName>
</protein>
<accession>A0A382LIT9</accession>
<reference evidence="1" key="1">
    <citation type="submission" date="2018-05" db="EMBL/GenBank/DDBJ databases">
        <authorList>
            <person name="Lanie J.A."/>
            <person name="Ng W.-L."/>
            <person name="Kazmierczak K.M."/>
            <person name="Andrzejewski T.M."/>
            <person name="Davidsen T.M."/>
            <person name="Wayne K.J."/>
            <person name="Tettelin H."/>
            <person name="Glass J.I."/>
            <person name="Rusch D."/>
            <person name="Podicherti R."/>
            <person name="Tsui H.-C.T."/>
            <person name="Winkler M.E."/>
        </authorList>
    </citation>
    <scope>NUCLEOTIDE SEQUENCE</scope>
</reference>
<organism evidence="1">
    <name type="scientific">marine metagenome</name>
    <dbReference type="NCBI Taxonomy" id="408172"/>
    <lineage>
        <taxon>unclassified sequences</taxon>
        <taxon>metagenomes</taxon>
        <taxon>ecological metagenomes</taxon>
    </lineage>
</organism>
<proteinExistence type="predicted"/>
<feature type="non-terminal residue" evidence="1">
    <location>
        <position position="137"/>
    </location>
</feature>
<name>A0A382LIT9_9ZZZZ</name>